<accession>A0A7D3UVJ3</accession>
<sequence length="473" mass="54704">MKCNKCNINPVLPSGFYCMFCQYPQSSVKLVIENVELLPEIPQLDIDEPYNNYSEKLAKLPPFDSDKAYINEHLTGNIKEFCIEDEIKPMILSDINLNILTFNVHNFVKICPLSGRNICHFINVIKSILKNNKIHFVCLQEATPLYDSQPNTQDEIKKGSFKLLVEEMKKLGFGYYSFGNAIYDTDSFEIKSSGAYILANCIFSVIKPISMKNYGLESNRCVQIYTFNFNETTYSLVNTHLEFNDNIPSKGGKTIIECQISQLYSILNAYSNYILVGDFNHNLITDPKFIPIVSDSHIITLPPLSTDYTGFNNKNLIDFILISKKIEKTFDVDKSKENSKIIKTTASDHYPIFTSLQYIKQQEDILYEKLKDLDNIYIKFGKAELLIEKLDTTVPKPKAIDLLVTYEKHEGYDIDILYLPVEHIDNTIFQILIKKLYNKNNKIEFILDIKSPYKQKKDYIISIFTDMNYWLTQ</sequence>
<keyword evidence="1" id="KW-0378">Hydrolase</keyword>
<keyword evidence="1" id="KW-0540">Nuclease</keyword>
<dbReference type="Gene3D" id="3.60.10.10">
    <property type="entry name" value="Endonuclease/exonuclease/phosphatase"/>
    <property type="match status" value="1"/>
</dbReference>
<name>A0A7D3UVJ3_9VIRU</name>
<dbReference type="GO" id="GO:0004519">
    <property type="term" value="F:endonuclease activity"/>
    <property type="evidence" value="ECO:0007669"/>
    <property type="project" value="UniProtKB-KW"/>
</dbReference>
<gene>
    <name evidence="1" type="ORF">Fadolivirus_1_1393</name>
</gene>
<keyword evidence="2" id="KW-1185">Reference proteome</keyword>
<proteinExistence type="predicted"/>
<protein>
    <submittedName>
        <fullName evidence="1">Endonuclease/exonuclease/phosphatase superfamily</fullName>
    </submittedName>
</protein>
<dbReference type="SUPFAM" id="SSF56219">
    <property type="entry name" value="DNase I-like"/>
    <property type="match status" value="1"/>
</dbReference>
<dbReference type="EMBL" id="MT418680">
    <property type="protein sequence ID" value="QKF94851.1"/>
    <property type="molecule type" value="Genomic_DNA"/>
</dbReference>
<evidence type="ECO:0000313" key="2">
    <source>
        <dbReference type="Proteomes" id="UP001162001"/>
    </source>
</evidence>
<dbReference type="Proteomes" id="UP001162001">
    <property type="component" value="Segment"/>
</dbReference>
<keyword evidence="1" id="KW-0255">Endonuclease</keyword>
<evidence type="ECO:0000313" key="1">
    <source>
        <dbReference type="EMBL" id="QKF94851.1"/>
    </source>
</evidence>
<reference evidence="1 2" key="1">
    <citation type="submission" date="2020-04" db="EMBL/GenBank/DDBJ databases">
        <title>Advantages and limits of metagenomic assembly and binning of a giant virus.</title>
        <authorList>
            <person name="Schulz F."/>
            <person name="Andreani J."/>
            <person name="Francis R."/>
            <person name="Boudjemaa H."/>
            <person name="Bou Khalil J.Y."/>
            <person name="Lee J."/>
            <person name="La Scola B."/>
            <person name="Woyke T."/>
        </authorList>
    </citation>
    <scope>NUCLEOTIDE SEQUENCE [LARGE SCALE GENOMIC DNA]</scope>
    <source>
        <strain evidence="1 2">FV1/VV64</strain>
    </source>
</reference>
<dbReference type="InterPro" id="IPR036691">
    <property type="entry name" value="Endo/exonu/phosph_ase_sf"/>
</dbReference>
<organism evidence="1 2">
    <name type="scientific">Fadolivirus FV1/VV64</name>
    <dbReference type="NCBI Taxonomy" id="3070911"/>
    <lineage>
        <taxon>Viruses</taxon>
        <taxon>Varidnaviria</taxon>
        <taxon>Bamfordvirae</taxon>
        <taxon>Nucleocytoviricota</taxon>
        <taxon>Megaviricetes</taxon>
        <taxon>Imitervirales</taxon>
        <taxon>Mimiviridae</taxon>
        <taxon>Klosneuvirinae</taxon>
        <taxon>Fadolivirus</taxon>
        <taxon>Fadolivirus algeromassiliense</taxon>
    </lineage>
</organism>